<proteinExistence type="predicted"/>
<keyword evidence="5" id="KW-1185">Reference proteome</keyword>
<dbReference type="InterPro" id="IPR014755">
    <property type="entry name" value="Cu-Rt/internalin_Ig-like"/>
</dbReference>
<dbReference type="Gene3D" id="2.60.40.1220">
    <property type="match status" value="2"/>
</dbReference>
<evidence type="ECO:0000256" key="1">
    <source>
        <dbReference type="ARBA" id="ARBA00022729"/>
    </source>
</evidence>
<name>A0A1N7P3I1_9GAMM</name>
<reference evidence="5" key="1">
    <citation type="submission" date="2017-01" db="EMBL/GenBank/DDBJ databases">
        <authorList>
            <person name="Varghese N."/>
            <person name="Submissions S."/>
        </authorList>
    </citation>
    <scope>NUCLEOTIDE SEQUENCE [LARGE SCALE GENOMIC DNA]</scope>
    <source>
        <strain evidence="5">DSM 24913</strain>
    </source>
</reference>
<evidence type="ECO:0000259" key="3">
    <source>
        <dbReference type="Pfam" id="PF13205"/>
    </source>
</evidence>
<dbReference type="Pfam" id="PF13205">
    <property type="entry name" value="Big_5"/>
    <property type="match status" value="2"/>
</dbReference>
<evidence type="ECO:0000256" key="2">
    <source>
        <dbReference type="SAM" id="MobiDB-lite"/>
    </source>
</evidence>
<organism evidence="4 5">
    <name type="scientific">Thalassolituus maritimus</name>
    <dbReference type="NCBI Taxonomy" id="484498"/>
    <lineage>
        <taxon>Bacteria</taxon>
        <taxon>Pseudomonadati</taxon>
        <taxon>Pseudomonadota</taxon>
        <taxon>Gammaproteobacteria</taxon>
        <taxon>Oceanospirillales</taxon>
        <taxon>Oceanospirillaceae</taxon>
        <taxon>Thalassolituus</taxon>
    </lineage>
</organism>
<dbReference type="STRING" id="484498.SAMN05421686_108117"/>
<evidence type="ECO:0000313" key="5">
    <source>
        <dbReference type="Proteomes" id="UP000185639"/>
    </source>
</evidence>
<dbReference type="EMBL" id="FTOH01000008">
    <property type="protein sequence ID" value="SIT05151.1"/>
    <property type="molecule type" value="Genomic_DNA"/>
</dbReference>
<sequence length="643" mass="66232">MKKPDFKTSLTLLAAVVLTACGGNGSDSEGRLGSNESAITDPVGSDQTDGAVGNGDDNGAPGTVDPVCSGESQFAVTEFIPANAAENVSIATSIRVTFNTDLDEDSVDATSAFLSGGSAGSIDASLSVNGNALLINPVTGLEEDTLYTVNIGAGISAACSENIALGTDASSDFTTGGQEDEDTTSPEVLVSTPDLMGLLPVDITLVIDFSEPLDSSTVNFDSIYVIPVDSEGSPIPGSGKIEGEFSFDGSRVLFTPSEPLNGESFYLLEINTNIEDLSGNPLAVISTNIFRTESLTAVIEGILGGGSGDNPLADLQAALEDLAGNLLTIVENGTEEPGDEGGNEGGDGGVPTDPQALFELPLTLAALIAAGSEELLALTGLSEEDLGDLDNFADLLDPSILAQLQDLLTQFADDPQNFDLLEAFNSGDYDLVILEIFPLLVDGELTPERLTEFSSVLIAVCDPKGNATGTEAACTLSVNIGFGSFSEGVQQAFADALTNGDPAALAQSFLTIGELVFSEGGLVDIQVLDDSGLPLPEALEEPLVDLLDQIGQLPVLGSLTNQEDITRLVDVEVLKTSLATVEAGKLLSLTVISEDLLKAGALTDPNLDLGLLQVGGELIDALSDAGLEPLFDGLCSIRLLCTD</sequence>
<evidence type="ECO:0000313" key="4">
    <source>
        <dbReference type="EMBL" id="SIT05151.1"/>
    </source>
</evidence>
<gene>
    <name evidence="4" type="ORF">SAMN05421686_108117</name>
</gene>
<feature type="domain" description="SbsA Ig-like" evidence="3">
    <location>
        <begin position="182"/>
        <end position="291"/>
    </location>
</feature>
<feature type="region of interest" description="Disordered" evidence="2">
    <location>
        <begin position="25"/>
        <end position="64"/>
    </location>
</feature>
<feature type="region of interest" description="Disordered" evidence="2">
    <location>
        <begin position="332"/>
        <end position="353"/>
    </location>
</feature>
<dbReference type="Proteomes" id="UP000185639">
    <property type="component" value="Unassembled WGS sequence"/>
</dbReference>
<keyword evidence="1" id="KW-0732">Signal</keyword>
<dbReference type="InterPro" id="IPR032812">
    <property type="entry name" value="SbsA_Ig"/>
</dbReference>
<dbReference type="AlphaFoldDB" id="A0A1N7P3I1"/>
<feature type="compositionally biased region" description="Acidic residues" evidence="2">
    <location>
        <begin position="333"/>
        <end position="342"/>
    </location>
</feature>
<protein>
    <submittedName>
        <fullName evidence="4">Ig-like domain-containing protein</fullName>
    </submittedName>
</protein>
<feature type="compositionally biased region" description="Low complexity" evidence="2">
    <location>
        <begin position="49"/>
        <end position="62"/>
    </location>
</feature>
<dbReference type="RefSeq" id="WP_076516897.1">
    <property type="nucleotide sequence ID" value="NZ_FTOH01000008.1"/>
</dbReference>
<dbReference type="PROSITE" id="PS51257">
    <property type="entry name" value="PROKAR_LIPOPROTEIN"/>
    <property type="match status" value="1"/>
</dbReference>
<accession>A0A1N7P3I1</accession>
<dbReference type="OrthoDB" id="6071721at2"/>
<feature type="domain" description="SbsA Ig-like" evidence="3">
    <location>
        <begin position="73"/>
        <end position="175"/>
    </location>
</feature>